<proteinExistence type="predicted"/>
<feature type="region of interest" description="Disordered" evidence="1">
    <location>
        <begin position="140"/>
        <end position="163"/>
    </location>
</feature>
<keyword evidence="3" id="KW-1185">Reference proteome</keyword>
<dbReference type="KEGG" id="pef:A7E78_11320"/>
<gene>
    <name evidence="2" type="ORF">A7E78_11320</name>
</gene>
<organism evidence="2 3">
    <name type="scientific">Syntrophotalea acetylenivorans</name>
    <dbReference type="NCBI Taxonomy" id="1842532"/>
    <lineage>
        <taxon>Bacteria</taxon>
        <taxon>Pseudomonadati</taxon>
        <taxon>Thermodesulfobacteriota</taxon>
        <taxon>Desulfuromonadia</taxon>
        <taxon>Desulfuromonadales</taxon>
        <taxon>Syntrophotaleaceae</taxon>
        <taxon>Syntrophotalea</taxon>
    </lineage>
</organism>
<evidence type="ECO:0008006" key="4">
    <source>
        <dbReference type="Google" id="ProtNLM"/>
    </source>
</evidence>
<dbReference type="Proteomes" id="UP000182517">
    <property type="component" value="Chromosome"/>
</dbReference>
<dbReference type="STRING" id="1842532.A7E78_11320"/>
<protein>
    <recommendedName>
        <fullName evidence="4">VWA containing CoxE family protein</fullName>
    </recommendedName>
</protein>
<evidence type="ECO:0000313" key="3">
    <source>
        <dbReference type="Proteomes" id="UP000182517"/>
    </source>
</evidence>
<reference evidence="2 3" key="1">
    <citation type="journal article" date="2017" name="Genome Announc.">
        <title>Complete Genome Sequences of Two Acetylene-Fermenting Pelobacter acetylenicus Strains.</title>
        <authorList>
            <person name="Sutton J.M."/>
            <person name="Baesman S.M."/>
            <person name="Fierst J.L."/>
            <person name="Poret-Peterson A.T."/>
            <person name="Oremland R.S."/>
            <person name="Dunlap D.S."/>
            <person name="Akob D.M."/>
        </authorList>
    </citation>
    <scope>NUCLEOTIDE SEQUENCE [LARGE SCALE GENOMIC DNA]</scope>
    <source>
        <strain evidence="2 3">SFB93</strain>
    </source>
</reference>
<dbReference type="RefSeq" id="WP_072284417.1">
    <property type="nucleotide sequence ID" value="NZ_CP015519.1"/>
</dbReference>
<dbReference type="OrthoDB" id="9764216at2"/>
<sequence>MFIAFFYALRARGIAVTPTAFLRLQRALSLGLVTSLSDFYTVARSILVKSERDFDLYDQVFATCFEGEEWSEGIDLQLQNEARALLEEWLKDPESLADALGLDPEKMAKLSAEELEQYFFDRLQDQDGAHHKGRKWIGTGGISPVGHSGQNPKGMRVGGTSKRRSAVKVANERRYREYGREAPLRRADFGEALKRLRHLKPVGPCDQISISKTLHSTMRNGGEIDIIFERRLADRLKVILLIDNGGYSMDAYIEMVEHLFEQARSHFRQLEILYFHNTIYKRVWRDPQRSSQPVFLEQLLAADPETRLIVVGDASMAPEELLTTSGKLQLRQLLDRPSIENFKDLAKAFRHAAWINPQSRSLWKYGKTIGLLGGIFPMFELTLCGLEKAVRHLAARH</sequence>
<dbReference type="PANTHER" id="PTHR39338">
    <property type="entry name" value="BLL5662 PROTEIN-RELATED"/>
    <property type="match status" value="1"/>
</dbReference>
<dbReference type="PANTHER" id="PTHR39338:SF7">
    <property type="entry name" value="BLL6692 PROTEIN"/>
    <property type="match status" value="1"/>
</dbReference>
<name>A0A1L3GRV0_9BACT</name>
<accession>A0A1L3GRV0</accession>
<evidence type="ECO:0000256" key="1">
    <source>
        <dbReference type="SAM" id="MobiDB-lite"/>
    </source>
</evidence>
<dbReference type="EMBL" id="CP015519">
    <property type="protein sequence ID" value="APG28388.1"/>
    <property type="molecule type" value="Genomic_DNA"/>
</dbReference>
<evidence type="ECO:0000313" key="2">
    <source>
        <dbReference type="EMBL" id="APG28388.1"/>
    </source>
</evidence>
<dbReference type="AlphaFoldDB" id="A0A1L3GRV0"/>